<keyword evidence="3" id="KW-1185">Reference proteome</keyword>
<dbReference type="EMBL" id="JACVVK020000004">
    <property type="protein sequence ID" value="KAK7507471.1"/>
    <property type="molecule type" value="Genomic_DNA"/>
</dbReference>
<gene>
    <name evidence="2" type="ORF">BaRGS_00001406</name>
</gene>
<reference evidence="2 3" key="1">
    <citation type="journal article" date="2023" name="Sci. Data">
        <title>Genome assembly of the Korean intertidal mud-creeper Batillaria attramentaria.</title>
        <authorList>
            <person name="Patra A.K."/>
            <person name="Ho P.T."/>
            <person name="Jun S."/>
            <person name="Lee S.J."/>
            <person name="Kim Y."/>
            <person name="Won Y.J."/>
        </authorList>
    </citation>
    <scope>NUCLEOTIDE SEQUENCE [LARGE SCALE GENOMIC DNA]</scope>
    <source>
        <strain evidence="2">Wonlab-2016</strain>
    </source>
</reference>
<protein>
    <submittedName>
        <fullName evidence="2">Uncharacterized protein</fullName>
    </submittedName>
</protein>
<evidence type="ECO:0000313" key="2">
    <source>
        <dbReference type="EMBL" id="KAK7507471.1"/>
    </source>
</evidence>
<keyword evidence="1" id="KW-0175">Coiled coil</keyword>
<feature type="non-terminal residue" evidence="2">
    <location>
        <position position="1"/>
    </location>
</feature>
<comment type="caution">
    <text evidence="2">The sequence shown here is derived from an EMBL/GenBank/DDBJ whole genome shotgun (WGS) entry which is preliminary data.</text>
</comment>
<evidence type="ECO:0000313" key="3">
    <source>
        <dbReference type="Proteomes" id="UP001519460"/>
    </source>
</evidence>
<dbReference type="AlphaFoldDB" id="A0ABD0M7X9"/>
<sequence length="230" mass="25570">VPEGRTVAFIPHKGAHLSHSQCDTVCSRRLPSDNGHGTWTALARFTVTPFFLPQCIIKGDLENGAEKKVAELNRLLEEEKQTSRRTIARLQRDLARLKSERSHNHAVAVRAFMFLSSPPSPAGASGVCLVPSFRAGREAVVVSGNFPKLVLNFHGVILWLNARGLNHPGICCPWNCSVRESSVSNQVRSGWLNHAVCLFFSSPFRPKHWQHSDAGARFCCTRLLQLVRSR</sequence>
<accession>A0ABD0M7X9</accession>
<name>A0ABD0M7X9_9CAEN</name>
<organism evidence="2 3">
    <name type="scientific">Batillaria attramentaria</name>
    <dbReference type="NCBI Taxonomy" id="370345"/>
    <lineage>
        <taxon>Eukaryota</taxon>
        <taxon>Metazoa</taxon>
        <taxon>Spiralia</taxon>
        <taxon>Lophotrochozoa</taxon>
        <taxon>Mollusca</taxon>
        <taxon>Gastropoda</taxon>
        <taxon>Caenogastropoda</taxon>
        <taxon>Sorbeoconcha</taxon>
        <taxon>Cerithioidea</taxon>
        <taxon>Batillariidae</taxon>
        <taxon>Batillaria</taxon>
    </lineage>
</organism>
<feature type="coiled-coil region" evidence="1">
    <location>
        <begin position="58"/>
        <end position="100"/>
    </location>
</feature>
<evidence type="ECO:0000256" key="1">
    <source>
        <dbReference type="SAM" id="Coils"/>
    </source>
</evidence>
<proteinExistence type="predicted"/>
<dbReference type="Proteomes" id="UP001519460">
    <property type="component" value="Unassembled WGS sequence"/>
</dbReference>